<dbReference type="AlphaFoldDB" id="A0A2I1GXD7"/>
<protein>
    <recommendedName>
        <fullName evidence="4">AAA+ ATPase domain-containing protein</fullName>
    </recommendedName>
</protein>
<dbReference type="PANTHER" id="PTHR36168">
    <property type="entry name" value="CHROMOSOME 1, WHOLE GENOME SHOTGUN SEQUENCE"/>
    <property type="match status" value="1"/>
</dbReference>
<keyword evidence="1" id="KW-0472">Membrane</keyword>
<dbReference type="VEuPathDB" id="FungiDB:FUN_019082"/>
<dbReference type="VEuPathDB" id="FungiDB:RhiirA1_542759"/>
<dbReference type="InterPro" id="IPR027417">
    <property type="entry name" value="P-loop_NTPase"/>
</dbReference>
<evidence type="ECO:0000313" key="2">
    <source>
        <dbReference type="EMBL" id="PKY51289.1"/>
    </source>
</evidence>
<dbReference type="VEuPathDB" id="FungiDB:RhiirFUN_008992"/>
<proteinExistence type="predicted"/>
<gene>
    <name evidence="2" type="ORF">RhiirA4_424404</name>
</gene>
<dbReference type="Gene3D" id="3.40.50.300">
    <property type="entry name" value="P-loop containing nucleotide triphosphate hydrolases"/>
    <property type="match status" value="1"/>
</dbReference>
<organism evidence="2 3">
    <name type="scientific">Rhizophagus irregularis</name>
    <dbReference type="NCBI Taxonomy" id="588596"/>
    <lineage>
        <taxon>Eukaryota</taxon>
        <taxon>Fungi</taxon>
        <taxon>Fungi incertae sedis</taxon>
        <taxon>Mucoromycota</taxon>
        <taxon>Glomeromycotina</taxon>
        <taxon>Glomeromycetes</taxon>
        <taxon>Glomerales</taxon>
        <taxon>Glomeraceae</taxon>
        <taxon>Rhizophagus</taxon>
    </lineage>
</organism>
<keyword evidence="3" id="KW-1185">Reference proteome</keyword>
<dbReference type="Proteomes" id="UP000234323">
    <property type="component" value="Unassembled WGS sequence"/>
</dbReference>
<accession>A0A2I1GXD7</accession>
<sequence>MQFPINCSHSVTSVKLGECLECYQQKKQVTFSKIENIPTGECLQYYQQKKQVFHASSDYNYFSPLHIIVWGYIFGTAWIIDFLFTCCRSLYNECRLHKTIEKGTKLPDISKCNDIIPRTAILNQLKEILQPTEYHSSYHMICGEFGTGKTLLIRTAAKEVGHGIIYVDVPSNIKDFGIAFGEALNFAFEEDITFTRQLIRKIGGTEDESNIPKWNKALNAFKRISKAYKSKHNKPPVIIYDNVSRLARIDPDILYILQDDAKDNADDGSYIAVFVSCEGVVPRMMMSRSTWSRAISPPMEISDISKEESMNYLIQKRNINEETAKELYQLVGGRILELKTVANDILADRDIEDIKKQKLIEIEQRFFSAKLFKSQKYHKIGKRAINTLLDSKEININVFIDFFKNNDEKYEEYKEVLGANVFAYHLSSNTVTFQSRSVEFYIWENSNLFGLSDNSNSNHSE</sequence>
<feature type="transmembrane region" description="Helical" evidence="1">
    <location>
        <begin position="67"/>
        <end position="91"/>
    </location>
</feature>
<evidence type="ECO:0000256" key="1">
    <source>
        <dbReference type="SAM" id="Phobius"/>
    </source>
</evidence>
<evidence type="ECO:0000313" key="3">
    <source>
        <dbReference type="Proteomes" id="UP000234323"/>
    </source>
</evidence>
<keyword evidence="1" id="KW-1133">Transmembrane helix</keyword>
<reference evidence="2 3" key="1">
    <citation type="submission" date="2015-10" db="EMBL/GenBank/DDBJ databases">
        <title>Genome analyses suggest a sexual origin of heterokaryosis in a supposedly ancient asexual fungus.</title>
        <authorList>
            <person name="Ropars J."/>
            <person name="Sedzielewska K."/>
            <person name="Noel J."/>
            <person name="Charron P."/>
            <person name="Farinelli L."/>
            <person name="Marton T."/>
            <person name="Kruger M."/>
            <person name="Pelin A."/>
            <person name="Brachmann A."/>
            <person name="Corradi N."/>
        </authorList>
    </citation>
    <scope>NUCLEOTIDE SEQUENCE [LARGE SCALE GENOMIC DNA]</scope>
    <source>
        <strain evidence="2 3">A4</strain>
    </source>
</reference>
<keyword evidence="1" id="KW-0812">Transmembrane</keyword>
<comment type="caution">
    <text evidence="2">The sequence shown here is derived from an EMBL/GenBank/DDBJ whole genome shotgun (WGS) entry which is preliminary data.</text>
</comment>
<name>A0A2I1GXD7_9GLOM</name>
<dbReference type="SUPFAM" id="SSF52540">
    <property type="entry name" value="P-loop containing nucleoside triphosphate hydrolases"/>
    <property type="match status" value="1"/>
</dbReference>
<evidence type="ECO:0008006" key="4">
    <source>
        <dbReference type="Google" id="ProtNLM"/>
    </source>
</evidence>
<dbReference type="PANTHER" id="PTHR36168:SF1">
    <property type="entry name" value="ORC1-LIKE AAA ATPASE DOMAIN-CONTAINING PROTEIN"/>
    <property type="match status" value="1"/>
</dbReference>
<dbReference type="EMBL" id="LLXI01000994">
    <property type="protein sequence ID" value="PKY51289.1"/>
    <property type="molecule type" value="Genomic_DNA"/>
</dbReference>